<dbReference type="GO" id="GO:0005783">
    <property type="term" value="C:endoplasmic reticulum"/>
    <property type="evidence" value="ECO:0007669"/>
    <property type="project" value="UniProtKB-SubCell"/>
</dbReference>
<comment type="subcellular location">
    <subcellularLocation>
        <location evidence="9">Endoplasmic reticulum</location>
    </subcellularLocation>
    <subcellularLocation>
        <location evidence="9">Golgi apparatus</location>
        <location evidence="9">cis-Golgi network</location>
    </subcellularLocation>
    <subcellularLocation>
        <location evidence="1">Golgi apparatus</location>
    </subcellularLocation>
</comment>
<evidence type="ECO:0000256" key="6">
    <source>
        <dbReference type="ARBA" id="ARBA00038179"/>
    </source>
</evidence>
<dbReference type="PANTHER" id="PTHR23249:SF15">
    <property type="entry name" value="TRAFFICKING PROTEIN PARTICLE COMPLEX SUBUNIT 4"/>
    <property type="match status" value="1"/>
</dbReference>
<comment type="subunit">
    <text evidence="8">Component of the multisubunit TRAPP (transport protein particle) complex, which includes at least TRAPPC2, TRAPPC2L, TRAPPC3, TRAPPC3L, TRAPPC4, TRAPPC5, TRAPPC8, TRAPPC9, TRAPPC10, TRAPPC11 and TRAPPC12. Interacts with SDC2.</text>
</comment>
<dbReference type="Gene3D" id="2.30.42.40">
    <property type="match status" value="1"/>
</dbReference>
<evidence type="ECO:0000256" key="1">
    <source>
        <dbReference type="ARBA" id="ARBA00004555"/>
    </source>
</evidence>
<protein>
    <recommendedName>
        <fullName evidence="9">Trafficking protein particle complex subunit</fullName>
    </recommendedName>
</protein>
<dbReference type="STRING" id="282301.A0A267E9F4"/>
<reference evidence="10 11" key="1">
    <citation type="submission" date="2017-06" db="EMBL/GenBank/DDBJ databases">
        <title>A platform for efficient transgenesis in Macrostomum lignano, a flatworm model organism for stem cell research.</title>
        <authorList>
            <person name="Berezikov E."/>
        </authorList>
    </citation>
    <scope>NUCLEOTIDE SEQUENCE [LARGE SCALE GENOMIC DNA]</scope>
    <source>
        <strain evidence="10">DV1</strain>
        <tissue evidence="10">Whole organism</tissue>
    </source>
</reference>
<keyword evidence="11" id="KW-1185">Reference proteome</keyword>
<keyword evidence="3 9" id="KW-0256">Endoplasmic reticulum</keyword>
<dbReference type="PANTHER" id="PTHR23249">
    <property type="entry name" value="TRAFFICKING PROTEIN PARTICLE COMPLEX SUBUNIT"/>
    <property type="match status" value="1"/>
</dbReference>
<keyword evidence="2 9" id="KW-0813">Transport</keyword>
<proteinExistence type="inferred from homology"/>
<name>A0A267E9F4_9PLAT</name>
<dbReference type="InterPro" id="IPR011012">
    <property type="entry name" value="Longin-like_dom_sf"/>
</dbReference>
<dbReference type="EMBL" id="NIVC01002399">
    <property type="protein sequence ID" value="PAA58215.1"/>
    <property type="molecule type" value="Genomic_DNA"/>
</dbReference>
<gene>
    <name evidence="10" type="ORF">BOX15_Mlig033088g2</name>
</gene>
<keyword evidence="5 9" id="KW-0333">Golgi apparatus</keyword>
<evidence type="ECO:0000256" key="5">
    <source>
        <dbReference type="ARBA" id="ARBA00023034"/>
    </source>
</evidence>
<dbReference type="InterPro" id="IPR007233">
    <property type="entry name" value="TRAPPC"/>
</dbReference>
<dbReference type="Pfam" id="PF04099">
    <property type="entry name" value="Sybindin"/>
    <property type="match status" value="1"/>
</dbReference>
<dbReference type="GO" id="GO:0005794">
    <property type="term" value="C:Golgi apparatus"/>
    <property type="evidence" value="ECO:0007669"/>
    <property type="project" value="UniProtKB-SubCell"/>
</dbReference>
<dbReference type="GO" id="GO:0006888">
    <property type="term" value="P:endoplasmic reticulum to Golgi vesicle-mediated transport"/>
    <property type="evidence" value="ECO:0007669"/>
    <property type="project" value="UniProtKB-UniRule"/>
</dbReference>
<dbReference type="OrthoDB" id="246406at2759"/>
<comment type="subunit">
    <text evidence="9">Part of the multisubunit transport protein particle (TRAPP) complex.</text>
</comment>
<evidence type="ECO:0000256" key="2">
    <source>
        <dbReference type="ARBA" id="ARBA00022448"/>
    </source>
</evidence>
<dbReference type="SMART" id="SM01399">
    <property type="entry name" value="Sybindin"/>
    <property type="match status" value="1"/>
</dbReference>
<dbReference type="GO" id="GO:0030008">
    <property type="term" value="C:TRAPP complex"/>
    <property type="evidence" value="ECO:0007669"/>
    <property type="project" value="UniProtKB-UniRule"/>
</dbReference>
<comment type="similarity">
    <text evidence="6">Belongs to the TRAPP small subunits family. TRAPPC4 subfamily.</text>
</comment>
<evidence type="ECO:0000256" key="9">
    <source>
        <dbReference type="RuleBase" id="RU366065"/>
    </source>
</evidence>
<comment type="function">
    <text evidence="7">Core component of the TRAPP complexes which has a function of guanine nucleotide exchange factor activity for Rab1 GTPase. Plays a role in vesicular transport from endoplasmic reticulum to Golgi and autophagy. May play a role in dendrite postsynaptic membrane trafficking.</text>
</comment>
<keyword evidence="4 9" id="KW-0931">ER-Golgi transport</keyword>
<dbReference type="CDD" id="cd14856">
    <property type="entry name" value="TRAPPC4_synbindin"/>
    <property type="match status" value="1"/>
</dbReference>
<dbReference type="Proteomes" id="UP000215902">
    <property type="component" value="Unassembled WGS sequence"/>
</dbReference>
<evidence type="ECO:0000313" key="11">
    <source>
        <dbReference type="Proteomes" id="UP000215902"/>
    </source>
</evidence>
<evidence type="ECO:0000256" key="8">
    <source>
        <dbReference type="ARBA" id="ARBA00046941"/>
    </source>
</evidence>
<sequence>LDMPVYNIMIINNAGALVYTYTDQSRLLTSANELEKTYSYPLEPVIEVQDSRCCVVFGEADGVRIGHCVLAVNGTNVQAGRPTLLENGQEVMSVLANPASYPVSIKFGKLKLTANERINLAGMFHSIYAITAKLSPVAGSSGLQLLETDAYRLHCLQTVTGVKILVITDPKQANVNQVLKRIYEIYADYALKNPFFTMQGMNINFTLFEEAVQSMLRHLDKFGNLTNLAP</sequence>
<accession>A0A267E9F4</accession>
<organism evidence="10 11">
    <name type="scientific">Macrostomum lignano</name>
    <dbReference type="NCBI Taxonomy" id="282301"/>
    <lineage>
        <taxon>Eukaryota</taxon>
        <taxon>Metazoa</taxon>
        <taxon>Spiralia</taxon>
        <taxon>Lophotrochozoa</taxon>
        <taxon>Platyhelminthes</taxon>
        <taxon>Rhabditophora</taxon>
        <taxon>Macrostomorpha</taxon>
        <taxon>Macrostomida</taxon>
        <taxon>Macrostomidae</taxon>
        <taxon>Macrostomum</taxon>
    </lineage>
</organism>
<evidence type="ECO:0000313" key="10">
    <source>
        <dbReference type="EMBL" id="PAA58215.1"/>
    </source>
</evidence>
<feature type="non-terminal residue" evidence="10">
    <location>
        <position position="1"/>
    </location>
</feature>
<evidence type="ECO:0000256" key="3">
    <source>
        <dbReference type="ARBA" id="ARBA00022824"/>
    </source>
</evidence>
<dbReference type="Gene3D" id="3.30.450.70">
    <property type="match status" value="1"/>
</dbReference>
<comment type="caution">
    <text evidence="10">The sequence shown here is derived from an EMBL/GenBank/DDBJ whole genome shotgun (WGS) entry which is preliminary data.</text>
</comment>
<dbReference type="SUPFAM" id="SSF64356">
    <property type="entry name" value="SNARE-like"/>
    <property type="match status" value="1"/>
</dbReference>
<evidence type="ECO:0000256" key="7">
    <source>
        <dbReference type="ARBA" id="ARBA00046052"/>
    </source>
</evidence>
<dbReference type="AlphaFoldDB" id="A0A267E9F4"/>
<evidence type="ECO:0000256" key="4">
    <source>
        <dbReference type="ARBA" id="ARBA00022892"/>
    </source>
</evidence>